<feature type="region of interest" description="Disordered" evidence="5">
    <location>
        <begin position="1"/>
        <end position="22"/>
    </location>
</feature>
<dbReference type="EMBL" id="UGVN01000001">
    <property type="protein sequence ID" value="SUE41283.1"/>
    <property type="molecule type" value="Genomic_DNA"/>
</dbReference>
<dbReference type="GeneID" id="99633901"/>
<dbReference type="GO" id="GO:0016042">
    <property type="term" value="P:lipid catabolic process"/>
    <property type="evidence" value="ECO:0007669"/>
    <property type="project" value="UniProtKB-UniRule"/>
</dbReference>
<organism evidence="7 8">
    <name type="scientific">Roseomonas mucosa</name>
    <dbReference type="NCBI Taxonomy" id="207340"/>
    <lineage>
        <taxon>Bacteria</taxon>
        <taxon>Pseudomonadati</taxon>
        <taxon>Pseudomonadota</taxon>
        <taxon>Alphaproteobacteria</taxon>
        <taxon>Acetobacterales</taxon>
        <taxon>Roseomonadaceae</taxon>
        <taxon>Roseomonas</taxon>
    </lineage>
</organism>
<dbReference type="SUPFAM" id="SSF52151">
    <property type="entry name" value="FabD/lysophospholipase-like"/>
    <property type="match status" value="1"/>
</dbReference>
<accession>A0A379N475</accession>
<feature type="active site" description="Nucleophile" evidence="4">
    <location>
        <position position="64"/>
    </location>
</feature>
<feature type="domain" description="PNPLA" evidence="6">
    <location>
        <begin position="30"/>
        <end position="232"/>
    </location>
</feature>
<dbReference type="InterPro" id="IPR050301">
    <property type="entry name" value="NTE"/>
</dbReference>
<dbReference type="PANTHER" id="PTHR14226:SF78">
    <property type="entry name" value="SLR0060 PROTEIN"/>
    <property type="match status" value="1"/>
</dbReference>
<proteinExistence type="predicted"/>
<dbReference type="Pfam" id="PF01734">
    <property type="entry name" value="Patatin"/>
    <property type="match status" value="1"/>
</dbReference>
<dbReference type="InterPro" id="IPR016035">
    <property type="entry name" value="Acyl_Trfase/lysoPLipase"/>
</dbReference>
<dbReference type="InterPro" id="IPR002641">
    <property type="entry name" value="PNPLA_dom"/>
</dbReference>
<evidence type="ECO:0000256" key="1">
    <source>
        <dbReference type="ARBA" id="ARBA00022801"/>
    </source>
</evidence>
<dbReference type="Gene3D" id="3.40.1090.10">
    <property type="entry name" value="Cytosolic phospholipase A2 catalytic domain"/>
    <property type="match status" value="2"/>
</dbReference>
<dbReference type="GO" id="GO:0016787">
    <property type="term" value="F:hydrolase activity"/>
    <property type="evidence" value="ECO:0007669"/>
    <property type="project" value="UniProtKB-UniRule"/>
</dbReference>
<protein>
    <submittedName>
        <fullName evidence="7">Patatin-like phospholipase</fullName>
    </submittedName>
</protein>
<evidence type="ECO:0000256" key="2">
    <source>
        <dbReference type="ARBA" id="ARBA00022963"/>
    </source>
</evidence>
<evidence type="ECO:0000259" key="6">
    <source>
        <dbReference type="PROSITE" id="PS51635"/>
    </source>
</evidence>
<keyword evidence="3 4" id="KW-0443">Lipid metabolism</keyword>
<dbReference type="AlphaFoldDB" id="A0A379N475"/>
<keyword evidence="2 4" id="KW-0442">Lipid degradation</keyword>
<keyword evidence="1 4" id="KW-0378">Hydrolase</keyword>
<feature type="short sequence motif" description="GXGXXG" evidence="4">
    <location>
        <begin position="34"/>
        <end position="39"/>
    </location>
</feature>
<sequence length="362" mass="39582">MEGSIPPALPPAGPGQEGREGTGARRAVNLALQGGGTHGAFTWGVLDRLLEEEWLEIAAISGSSAGAINGALVTQGLAEGGPVRAKALLDRFWWGLAQRLSFSPLRNTPLEKAFWGYDLSYSLAWQTFDTLTRVLSPYQMNPTPLDLNPLRDALAEVLDPIRLRRDPAGPKLFVSATNVRTGKARVFERPEIGVEALLASACLPQIFKAVEIDGEAFWDGGFLGNPPLWPLYGRGSPPDIVLVQINPLTRPDIPYTASDIMTRMQEIGFNASLMYEMRAIAFVQRLIGSGTLNDPRYGPLYIHMIEDEDLLRNFGVSSKYNGEGEFLAALKRHGREAAERWLRDGTGALGQANGVDLRARFL</sequence>
<gene>
    <name evidence="7" type="ORF">NCTC13291_02862</name>
</gene>
<evidence type="ECO:0000256" key="3">
    <source>
        <dbReference type="ARBA" id="ARBA00023098"/>
    </source>
</evidence>
<dbReference type="PANTHER" id="PTHR14226">
    <property type="entry name" value="NEUROPATHY TARGET ESTERASE/SWISS CHEESE D.MELANOGASTER"/>
    <property type="match status" value="1"/>
</dbReference>
<name>A0A379N475_9PROT</name>
<evidence type="ECO:0000256" key="4">
    <source>
        <dbReference type="PROSITE-ProRule" id="PRU01161"/>
    </source>
</evidence>
<evidence type="ECO:0000313" key="7">
    <source>
        <dbReference type="EMBL" id="SUE41283.1"/>
    </source>
</evidence>
<feature type="short sequence motif" description="DGA/G" evidence="4">
    <location>
        <begin position="219"/>
        <end position="221"/>
    </location>
</feature>
<evidence type="ECO:0000256" key="5">
    <source>
        <dbReference type="SAM" id="MobiDB-lite"/>
    </source>
</evidence>
<feature type="short sequence motif" description="GXSXG" evidence="4">
    <location>
        <begin position="62"/>
        <end position="66"/>
    </location>
</feature>
<dbReference type="Proteomes" id="UP000254919">
    <property type="component" value="Unassembled WGS sequence"/>
</dbReference>
<feature type="active site" description="Proton acceptor" evidence="4">
    <location>
        <position position="219"/>
    </location>
</feature>
<evidence type="ECO:0000313" key="8">
    <source>
        <dbReference type="Proteomes" id="UP000254919"/>
    </source>
</evidence>
<reference evidence="7 8" key="1">
    <citation type="submission" date="2018-06" db="EMBL/GenBank/DDBJ databases">
        <authorList>
            <consortium name="Pathogen Informatics"/>
            <person name="Doyle S."/>
        </authorList>
    </citation>
    <scope>NUCLEOTIDE SEQUENCE [LARGE SCALE GENOMIC DNA]</scope>
    <source>
        <strain evidence="7 8">NCTC13291</strain>
    </source>
</reference>
<dbReference type="PROSITE" id="PS51635">
    <property type="entry name" value="PNPLA"/>
    <property type="match status" value="1"/>
</dbReference>
<dbReference type="RefSeq" id="WP_081798585.1">
    <property type="nucleotide sequence ID" value="NZ_AP031462.1"/>
</dbReference>